<evidence type="ECO:0000256" key="1">
    <source>
        <dbReference type="ARBA" id="ARBA00004123"/>
    </source>
</evidence>
<dbReference type="NCBIfam" id="TIGR01557">
    <property type="entry name" value="myb_SHAQKYF"/>
    <property type="match status" value="1"/>
</dbReference>
<keyword evidence="9" id="KW-1185">Reference proteome</keyword>
<comment type="subcellular location">
    <subcellularLocation>
        <location evidence="1">Nucleus</location>
    </subcellularLocation>
</comment>
<dbReference type="PROSITE" id="PS51294">
    <property type="entry name" value="HTH_MYB"/>
    <property type="match status" value="1"/>
</dbReference>
<feature type="region of interest" description="Disordered" evidence="5">
    <location>
        <begin position="74"/>
        <end position="150"/>
    </location>
</feature>
<dbReference type="PANTHER" id="PTHR31314:SF128">
    <property type="entry name" value="OS11G0106100 PROTEIN"/>
    <property type="match status" value="1"/>
</dbReference>
<feature type="compositionally biased region" description="Polar residues" evidence="5">
    <location>
        <begin position="127"/>
        <end position="138"/>
    </location>
</feature>
<protein>
    <recommendedName>
        <fullName evidence="7">HTH myb-type domain-containing protein</fullName>
    </recommendedName>
</protein>
<keyword evidence="6" id="KW-0732">Signal</keyword>
<dbReference type="EMBL" id="JAYMYQ010000001">
    <property type="protein sequence ID" value="KAK7359210.1"/>
    <property type="molecule type" value="Genomic_DNA"/>
</dbReference>
<dbReference type="GO" id="GO:0005634">
    <property type="term" value="C:nucleus"/>
    <property type="evidence" value="ECO:0007669"/>
    <property type="project" value="UniProtKB-SubCell"/>
</dbReference>
<accession>A0AAN9R1Y7</accession>
<dbReference type="SUPFAM" id="SSF46689">
    <property type="entry name" value="Homeodomain-like"/>
    <property type="match status" value="1"/>
</dbReference>
<feature type="chain" id="PRO_5042963769" description="HTH myb-type domain-containing protein" evidence="6">
    <location>
        <begin position="21"/>
        <end position="470"/>
    </location>
</feature>
<evidence type="ECO:0000256" key="6">
    <source>
        <dbReference type="SAM" id="SignalP"/>
    </source>
</evidence>
<dbReference type="Pfam" id="PF00249">
    <property type="entry name" value="Myb_DNA-binding"/>
    <property type="match status" value="1"/>
</dbReference>
<dbReference type="GO" id="GO:0003677">
    <property type="term" value="F:DNA binding"/>
    <property type="evidence" value="ECO:0007669"/>
    <property type="project" value="InterPro"/>
</dbReference>
<comment type="caution">
    <text evidence="8">The sequence shown here is derived from an EMBL/GenBank/DDBJ whole genome shotgun (WGS) entry which is preliminary data.</text>
</comment>
<evidence type="ECO:0000256" key="3">
    <source>
        <dbReference type="ARBA" id="ARBA00023163"/>
    </source>
</evidence>
<feature type="compositionally biased region" description="Polar residues" evidence="5">
    <location>
        <begin position="87"/>
        <end position="100"/>
    </location>
</feature>
<dbReference type="GO" id="GO:0003700">
    <property type="term" value="F:DNA-binding transcription factor activity"/>
    <property type="evidence" value="ECO:0007669"/>
    <property type="project" value="InterPro"/>
</dbReference>
<evidence type="ECO:0000256" key="2">
    <source>
        <dbReference type="ARBA" id="ARBA00023015"/>
    </source>
</evidence>
<evidence type="ECO:0000256" key="4">
    <source>
        <dbReference type="ARBA" id="ARBA00023242"/>
    </source>
</evidence>
<dbReference type="InterPro" id="IPR046955">
    <property type="entry name" value="PHR1-like"/>
</dbReference>
<dbReference type="InterPro" id="IPR006447">
    <property type="entry name" value="Myb_dom_plants"/>
</dbReference>
<dbReference type="InterPro" id="IPR017930">
    <property type="entry name" value="Myb_dom"/>
</dbReference>
<sequence length="470" mass="53596">MCVCLMIGSVLIFLSEVCQSKPFSLPYPFLISRERTAIKNEDASVLSQLVHVLGSPFYTRIEVGGDLEKQQMNMSDEYERSEEQVDDTNSMGSSQKYSSFDLNEEASSEDNNDNDEVYDEKTKDEGTSTNKSSSITKEGSNERKGGVRQYVRSKMPRLRWTPELHLSFVHAVERLGGQERATPKLVLQLMNVRGLSIAHVKSHLQMYRSKKLDEAGQVLSETYKSTHELGRISHVAHHSIIPRQHFKMGNGGIILASEHNEPSYLQGLMHPSSLSHSHSHSKAIDSRHQQLYHNHQPFRRPSYFSNEVVSTTLQTHGRSISSNQIQLMDTTSIAPMRPSQFLEEKRWPPLEIMNNHQWKKRLPTNIVTNTGQSVVNQFGITPASLRPSELNFGNSTRIREHLSKTDDHCSYLKLEFDPPFRIKLNQEKLQKDKQWVPDLRLSLSQRDGNNDGNTDHCKETQEISTKLSLS</sequence>
<keyword evidence="3" id="KW-0804">Transcription</keyword>
<keyword evidence="2" id="KW-0805">Transcription regulation</keyword>
<dbReference type="Proteomes" id="UP001367508">
    <property type="component" value="Unassembled WGS sequence"/>
</dbReference>
<dbReference type="InterPro" id="IPR009057">
    <property type="entry name" value="Homeodomain-like_sf"/>
</dbReference>
<reference evidence="8 9" key="1">
    <citation type="submission" date="2024-01" db="EMBL/GenBank/DDBJ databases">
        <title>The genomes of 5 underutilized Papilionoideae crops provide insights into root nodulation and disease resistanc.</title>
        <authorList>
            <person name="Jiang F."/>
        </authorList>
    </citation>
    <scope>NUCLEOTIDE SEQUENCE [LARGE SCALE GENOMIC DNA]</scope>
    <source>
        <strain evidence="8">LVBAO_FW01</strain>
        <tissue evidence="8">Leaves</tissue>
    </source>
</reference>
<name>A0AAN9R1Y7_CANGL</name>
<dbReference type="Gene3D" id="1.10.10.60">
    <property type="entry name" value="Homeodomain-like"/>
    <property type="match status" value="1"/>
</dbReference>
<feature type="compositionally biased region" description="Acidic residues" evidence="5">
    <location>
        <begin position="102"/>
        <end position="118"/>
    </location>
</feature>
<evidence type="ECO:0000256" key="5">
    <source>
        <dbReference type="SAM" id="MobiDB-lite"/>
    </source>
</evidence>
<dbReference type="InterPro" id="IPR001005">
    <property type="entry name" value="SANT/Myb"/>
</dbReference>
<keyword evidence="4" id="KW-0539">Nucleus</keyword>
<feature type="signal peptide" evidence="6">
    <location>
        <begin position="1"/>
        <end position="20"/>
    </location>
</feature>
<organism evidence="8 9">
    <name type="scientific">Canavalia gladiata</name>
    <name type="common">Sword bean</name>
    <name type="synonym">Dolichos gladiatus</name>
    <dbReference type="NCBI Taxonomy" id="3824"/>
    <lineage>
        <taxon>Eukaryota</taxon>
        <taxon>Viridiplantae</taxon>
        <taxon>Streptophyta</taxon>
        <taxon>Embryophyta</taxon>
        <taxon>Tracheophyta</taxon>
        <taxon>Spermatophyta</taxon>
        <taxon>Magnoliopsida</taxon>
        <taxon>eudicotyledons</taxon>
        <taxon>Gunneridae</taxon>
        <taxon>Pentapetalae</taxon>
        <taxon>rosids</taxon>
        <taxon>fabids</taxon>
        <taxon>Fabales</taxon>
        <taxon>Fabaceae</taxon>
        <taxon>Papilionoideae</taxon>
        <taxon>50 kb inversion clade</taxon>
        <taxon>NPAAA clade</taxon>
        <taxon>indigoferoid/millettioid clade</taxon>
        <taxon>Phaseoleae</taxon>
        <taxon>Canavalia</taxon>
    </lineage>
</organism>
<feature type="compositionally biased region" description="Polar residues" evidence="5">
    <location>
        <begin position="443"/>
        <end position="452"/>
    </location>
</feature>
<gene>
    <name evidence="8" type="ORF">VNO77_01160</name>
</gene>
<evidence type="ECO:0000313" key="9">
    <source>
        <dbReference type="Proteomes" id="UP001367508"/>
    </source>
</evidence>
<dbReference type="PANTHER" id="PTHR31314">
    <property type="entry name" value="MYB FAMILY TRANSCRIPTION FACTOR PHL7-LIKE"/>
    <property type="match status" value="1"/>
</dbReference>
<evidence type="ECO:0000313" key="8">
    <source>
        <dbReference type="EMBL" id="KAK7359210.1"/>
    </source>
</evidence>
<feature type="region of interest" description="Disordered" evidence="5">
    <location>
        <begin position="443"/>
        <end position="470"/>
    </location>
</feature>
<dbReference type="FunFam" id="1.10.10.60:FF:000002">
    <property type="entry name" value="Myb family transcription factor"/>
    <property type="match status" value="1"/>
</dbReference>
<feature type="domain" description="HTH myb-type" evidence="7">
    <location>
        <begin position="152"/>
        <end position="212"/>
    </location>
</feature>
<evidence type="ECO:0000259" key="7">
    <source>
        <dbReference type="PROSITE" id="PS51294"/>
    </source>
</evidence>
<dbReference type="AlphaFoldDB" id="A0AAN9R1Y7"/>
<proteinExistence type="predicted"/>